<feature type="transmembrane region" description="Helical" evidence="9">
    <location>
        <begin position="253"/>
        <end position="278"/>
    </location>
</feature>
<feature type="transmembrane region" description="Helical" evidence="9">
    <location>
        <begin position="80"/>
        <end position="98"/>
    </location>
</feature>
<name>A0ABS7FKR8_9ACTN</name>
<feature type="transmembrane region" description="Helical" evidence="9">
    <location>
        <begin position="52"/>
        <end position="73"/>
    </location>
</feature>
<keyword evidence="4" id="KW-1003">Cell membrane</keyword>
<proteinExistence type="inferred from homology"/>
<comment type="caution">
    <text evidence="10">The sequence shown here is derived from an EMBL/GenBank/DDBJ whole genome shotgun (WGS) entry which is preliminary data.</text>
</comment>
<dbReference type="PANTHER" id="PTHR30472">
    <property type="entry name" value="FERRIC ENTEROBACTIN TRANSPORT SYSTEM PERMEASE PROTEIN"/>
    <property type="match status" value="1"/>
</dbReference>
<evidence type="ECO:0000256" key="2">
    <source>
        <dbReference type="ARBA" id="ARBA00007935"/>
    </source>
</evidence>
<dbReference type="PANTHER" id="PTHR30472:SF24">
    <property type="entry name" value="FERRIC ENTEROBACTIN TRANSPORT SYSTEM PERMEASE PROTEIN FEPG"/>
    <property type="match status" value="1"/>
</dbReference>
<feature type="transmembrane region" description="Helical" evidence="9">
    <location>
        <begin position="324"/>
        <end position="341"/>
    </location>
</feature>
<feature type="transmembrane region" description="Helical" evidence="9">
    <location>
        <begin position="25"/>
        <end position="46"/>
    </location>
</feature>
<comment type="similarity">
    <text evidence="2">Belongs to the binding-protein-dependent transport system permease family. FecCD subfamily.</text>
</comment>
<dbReference type="InterPro" id="IPR037294">
    <property type="entry name" value="ABC_BtuC-like"/>
</dbReference>
<evidence type="ECO:0000256" key="7">
    <source>
        <dbReference type="ARBA" id="ARBA00023136"/>
    </source>
</evidence>
<feature type="compositionally biased region" description="Pro residues" evidence="8">
    <location>
        <begin position="1"/>
        <end position="11"/>
    </location>
</feature>
<dbReference type="RefSeq" id="WP_220162346.1">
    <property type="nucleotide sequence ID" value="NZ_JAIBOA010000001.1"/>
</dbReference>
<dbReference type="CDD" id="cd06550">
    <property type="entry name" value="TM_ABC_iron-siderophores_like"/>
    <property type="match status" value="1"/>
</dbReference>
<dbReference type="InterPro" id="IPR000522">
    <property type="entry name" value="ABC_transptr_permease_BtuC"/>
</dbReference>
<dbReference type="SUPFAM" id="SSF81345">
    <property type="entry name" value="ABC transporter involved in vitamin B12 uptake, BtuC"/>
    <property type="match status" value="1"/>
</dbReference>
<evidence type="ECO:0000256" key="4">
    <source>
        <dbReference type="ARBA" id="ARBA00022475"/>
    </source>
</evidence>
<evidence type="ECO:0000313" key="11">
    <source>
        <dbReference type="Proteomes" id="UP000774570"/>
    </source>
</evidence>
<gene>
    <name evidence="10" type="ORF">K1Y72_01205</name>
</gene>
<dbReference type="Proteomes" id="UP000774570">
    <property type="component" value="Unassembled WGS sequence"/>
</dbReference>
<reference evidence="10 11" key="1">
    <citation type="submission" date="2021-07" db="EMBL/GenBank/DDBJ databases">
        <title>Actinomadura sp. PM05-2 isolated from lichen.</title>
        <authorList>
            <person name="Somphong A."/>
            <person name="Phongsopitanun W."/>
            <person name="Tanasupawat S."/>
            <person name="Peongsungnone V."/>
        </authorList>
    </citation>
    <scope>NUCLEOTIDE SEQUENCE [LARGE SCALE GENOMIC DNA]</scope>
    <source>
        <strain evidence="10 11">PM05-2</strain>
    </source>
</reference>
<feature type="transmembrane region" description="Helical" evidence="9">
    <location>
        <begin position="135"/>
        <end position="155"/>
    </location>
</feature>
<accession>A0ABS7FKR8</accession>
<evidence type="ECO:0000313" key="10">
    <source>
        <dbReference type="EMBL" id="MBW8480967.1"/>
    </source>
</evidence>
<protein>
    <submittedName>
        <fullName evidence="10">Iron chelate uptake ABC transporter family permease subunit</fullName>
    </submittedName>
</protein>
<dbReference type="EMBL" id="JAIBOA010000001">
    <property type="protein sequence ID" value="MBW8480967.1"/>
    <property type="molecule type" value="Genomic_DNA"/>
</dbReference>
<sequence length="349" mass="34739">MTAPAPAPAAPAPVRRRPARPRARPAAVTALLAAVLAGVVVAALGIGDFALSPGQVVATLFGGGPPGAGFIVMDLRLPRVLAGCAVGAALALGGAIFQSITRNPLGSPDIVGFTVGSASGGIVAILLFGGGALQIACGAVGGGLLTALAVYLLAFRDGVHGLRLVLVGIGISAMLEALNAFLLSRAEVNAAQSASAWLVGSLNARGWESLRPLLAVLALLLPCAALLARDLRMLELGDPTAGALGVRVERSRLAIMAVGVALTAAATATAGPVAFIALAAPQLAKRLTRAPGPNLPAAALMGAVLLSASDIAAQRLIAPTQLPVGVMTGFVGGVYLGWLMLTEWRAGRA</sequence>
<dbReference type="Gene3D" id="1.10.3470.10">
    <property type="entry name" value="ABC transporter involved in vitamin B12 uptake, BtuC"/>
    <property type="match status" value="1"/>
</dbReference>
<organism evidence="10 11">
    <name type="scientific">Actinomadura parmotrematis</name>
    <dbReference type="NCBI Taxonomy" id="2864039"/>
    <lineage>
        <taxon>Bacteria</taxon>
        <taxon>Bacillati</taxon>
        <taxon>Actinomycetota</taxon>
        <taxon>Actinomycetes</taxon>
        <taxon>Streptosporangiales</taxon>
        <taxon>Thermomonosporaceae</taxon>
        <taxon>Actinomadura</taxon>
    </lineage>
</organism>
<evidence type="ECO:0000256" key="1">
    <source>
        <dbReference type="ARBA" id="ARBA00004651"/>
    </source>
</evidence>
<feature type="transmembrane region" description="Helical" evidence="9">
    <location>
        <begin position="110"/>
        <end position="128"/>
    </location>
</feature>
<evidence type="ECO:0000256" key="9">
    <source>
        <dbReference type="SAM" id="Phobius"/>
    </source>
</evidence>
<keyword evidence="11" id="KW-1185">Reference proteome</keyword>
<evidence type="ECO:0000256" key="6">
    <source>
        <dbReference type="ARBA" id="ARBA00022989"/>
    </source>
</evidence>
<evidence type="ECO:0000256" key="8">
    <source>
        <dbReference type="SAM" id="MobiDB-lite"/>
    </source>
</evidence>
<evidence type="ECO:0000256" key="5">
    <source>
        <dbReference type="ARBA" id="ARBA00022692"/>
    </source>
</evidence>
<keyword evidence="3" id="KW-0813">Transport</keyword>
<evidence type="ECO:0000256" key="3">
    <source>
        <dbReference type="ARBA" id="ARBA00022448"/>
    </source>
</evidence>
<comment type="subcellular location">
    <subcellularLocation>
        <location evidence="1">Cell membrane</location>
        <topology evidence="1">Multi-pass membrane protein</topology>
    </subcellularLocation>
</comment>
<dbReference type="Pfam" id="PF01032">
    <property type="entry name" value="FecCD"/>
    <property type="match status" value="1"/>
</dbReference>
<feature type="transmembrane region" description="Helical" evidence="9">
    <location>
        <begin position="161"/>
        <end position="183"/>
    </location>
</feature>
<keyword evidence="7 9" id="KW-0472">Membrane</keyword>
<keyword evidence="6 9" id="KW-1133">Transmembrane helix</keyword>
<feature type="region of interest" description="Disordered" evidence="8">
    <location>
        <begin position="1"/>
        <end position="21"/>
    </location>
</feature>
<keyword evidence="5 9" id="KW-0812">Transmembrane</keyword>